<dbReference type="AlphaFoldDB" id="A7NFT7"/>
<protein>
    <recommendedName>
        <fullName evidence="2">CRISPR type III-associated protein domain-containing protein</fullName>
    </recommendedName>
</protein>
<dbReference type="PANTHER" id="PTHR35579">
    <property type="entry name" value="CRISPR SYSTEM CMS ENDORIBONUCLEASE CSM3"/>
    <property type="match status" value="1"/>
</dbReference>
<keyword evidence="1" id="KW-0051">Antiviral defense</keyword>
<dbReference type="Proteomes" id="UP000000263">
    <property type="component" value="Chromosome"/>
</dbReference>
<dbReference type="KEGG" id="rca:Rcas_0185"/>
<dbReference type="CDD" id="cd09726">
    <property type="entry name" value="RAMP_I_III"/>
    <property type="match status" value="1"/>
</dbReference>
<dbReference type="Pfam" id="PF03787">
    <property type="entry name" value="RAMPs"/>
    <property type="match status" value="1"/>
</dbReference>
<name>A7NFT7_ROSCS</name>
<evidence type="ECO:0000313" key="3">
    <source>
        <dbReference type="EMBL" id="ABU56318.1"/>
    </source>
</evidence>
<dbReference type="PANTHER" id="PTHR35579:SF3">
    <property type="entry name" value="CRISPR SYSTEM CMS ENDORIBONUCLEASE CSM3"/>
    <property type="match status" value="1"/>
</dbReference>
<dbReference type="EMBL" id="CP000804">
    <property type="protein sequence ID" value="ABU56318.1"/>
    <property type="molecule type" value="Genomic_DNA"/>
</dbReference>
<dbReference type="HOGENOM" id="CLU_069100_0_0_0"/>
<feature type="domain" description="CRISPR type III-associated protein" evidence="2">
    <location>
        <begin position="51"/>
        <end position="225"/>
    </location>
</feature>
<dbReference type="RefSeq" id="WP_011997723.1">
    <property type="nucleotide sequence ID" value="NC_009767.1"/>
</dbReference>
<dbReference type="OrthoDB" id="5362408at2"/>
<evidence type="ECO:0000256" key="1">
    <source>
        <dbReference type="ARBA" id="ARBA00023118"/>
    </source>
</evidence>
<gene>
    <name evidence="3" type="ordered locus">Rcas_0185</name>
</gene>
<accession>A7NFT7</accession>
<reference evidence="3 4" key="1">
    <citation type="submission" date="2007-08" db="EMBL/GenBank/DDBJ databases">
        <title>Complete sequence of Roseiflexus castenholzii DSM 13941.</title>
        <authorList>
            <consortium name="US DOE Joint Genome Institute"/>
            <person name="Copeland A."/>
            <person name="Lucas S."/>
            <person name="Lapidus A."/>
            <person name="Barry K."/>
            <person name="Glavina del Rio T."/>
            <person name="Dalin E."/>
            <person name="Tice H."/>
            <person name="Pitluck S."/>
            <person name="Thompson L.S."/>
            <person name="Brettin T."/>
            <person name="Bruce D."/>
            <person name="Detter J.C."/>
            <person name="Han C."/>
            <person name="Tapia R."/>
            <person name="Schmutz J."/>
            <person name="Larimer F."/>
            <person name="Land M."/>
            <person name="Hauser L."/>
            <person name="Kyrpides N."/>
            <person name="Mikhailova N."/>
            <person name="Bryant D.A."/>
            <person name="Hanada S."/>
            <person name="Tsukatani Y."/>
            <person name="Richardson P."/>
        </authorList>
    </citation>
    <scope>NUCLEOTIDE SEQUENCE [LARGE SCALE GENOMIC DNA]</scope>
    <source>
        <strain evidence="4">DSM 13941 / HLO8</strain>
    </source>
</reference>
<dbReference type="STRING" id="383372.Rcas_0185"/>
<proteinExistence type="predicted"/>
<dbReference type="eggNOG" id="COG1337">
    <property type="taxonomic scope" value="Bacteria"/>
</dbReference>
<evidence type="ECO:0000259" key="2">
    <source>
        <dbReference type="Pfam" id="PF03787"/>
    </source>
</evidence>
<dbReference type="GO" id="GO:0051607">
    <property type="term" value="P:defense response to virus"/>
    <property type="evidence" value="ECO:0007669"/>
    <property type="project" value="UniProtKB-KW"/>
</dbReference>
<sequence>MSNDRRNRGGAQPLPKPYDFVPLASRVECRAPEGHHRYTHLNGALHAQLIARSPVHVASGLLEQTSNQRYPMVKAHFRVNGTPVIPGTSLKGCIRSIVEAISSSSVSVTRARQLPHKLKPSDKPECLDVAQRIFGALGYQGQVRFGDAVLTGGQTEIRGAPQLFRPRPEAPIYLDQSRSLKGRKFYMHGKPASGDLPLEVCSVGSTLTFRMDFENLTPGELGLLLIALGLGEPRWYPKLGGGKPACLGTIEVVEPKVEITESMQQWYTDFDMPAPQARDIPALLQAALNERLVLEDQARRLADILRWPRDDRQCPDRSY</sequence>
<organism evidence="3 4">
    <name type="scientific">Roseiflexus castenholzii (strain DSM 13941 / HLO8)</name>
    <dbReference type="NCBI Taxonomy" id="383372"/>
    <lineage>
        <taxon>Bacteria</taxon>
        <taxon>Bacillati</taxon>
        <taxon>Chloroflexota</taxon>
        <taxon>Chloroflexia</taxon>
        <taxon>Chloroflexales</taxon>
        <taxon>Roseiflexineae</taxon>
        <taxon>Roseiflexaceae</taxon>
        <taxon>Roseiflexus</taxon>
    </lineage>
</organism>
<keyword evidence="4" id="KW-1185">Reference proteome</keyword>
<dbReference type="InterPro" id="IPR052216">
    <property type="entry name" value="CRISPR_Csm3_endoribonuclease"/>
</dbReference>
<evidence type="ECO:0000313" key="4">
    <source>
        <dbReference type="Proteomes" id="UP000000263"/>
    </source>
</evidence>
<dbReference type="InterPro" id="IPR005537">
    <property type="entry name" value="RAMP_III_fam"/>
</dbReference>